<comment type="caution">
    <text evidence="1">The sequence shown here is derived from an EMBL/GenBank/DDBJ whole genome shotgun (WGS) entry which is preliminary data.</text>
</comment>
<keyword evidence="1" id="KW-0378">Hydrolase</keyword>
<sequence>MGLNATNNCSTIWNYGSTTHPLWPVSTSMGAKFIGLPSGAKLHCALKFRTRAFASRKSVKRIKREKQLRLAEEANVVADSSTTTNVDYVKDGNKASSADNLASKKLVAIPSRNSVLQACTVTCGLIAALGVIIRQVSHVASVEGLPVLDCSAEVSFSFELWHLGLVAGLVILISSCRCLLLNAWPDFAESSEAANQQALTSLEPLDYLVVAFLPGISEELLFRGALLPLFGINETTVLAVAIIFGILHLGSGRKYSFVIWATFVGLIYGYATIVSKSIVVAMASHALNNLVGGILWRYTSKSAPE</sequence>
<dbReference type="EMBL" id="CM051402">
    <property type="protein sequence ID" value="KAJ4710940.1"/>
    <property type="molecule type" value="Genomic_DNA"/>
</dbReference>
<organism evidence="1 2">
    <name type="scientific">Melia azedarach</name>
    <name type="common">Chinaberry tree</name>
    <dbReference type="NCBI Taxonomy" id="155640"/>
    <lineage>
        <taxon>Eukaryota</taxon>
        <taxon>Viridiplantae</taxon>
        <taxon>Streptophyta</taxon>
        <taxon>Embryophyta</taxon>
        <taxon>Tracheophyta</taxon>
        <taxon>Spermatophyta</taxon>
        <taxon>Magnoliopsida</taxon>
        <taxon>eudicotyledons</taxon>
        <taxon>Gunneridae</taxon>
        <taxon>Pentapetalae</taxon>
        <taxon>rosids</taxon>
        <taxon>malvids</taxon>
        <taxon>Sapindales</taxon>
        <taxon>Meliaceae</taxon>
        <taxon>Melia</taxon>
    </lineage>
</organism>
<evidence type="ECO:0000313" key="2">
    <source>
        <dbReference type="Proteomes" id="UP001164539"/>
    </source>
</evidence>
<keyword evidence="2" id="KW-1185">Reference proteome</keyword>
<name>A0ACC1XKS2_MELAZ</name>
<protein>
    <submittedName>
        <fullName evidence="1">CAAX amino terminal protease</fullName>
    </submittedName>
</protein>
<dbReference type="Proteomes" id="UP001164539">
    <property type="component" value="Chromosome 9"/>
</dbReference>
<accession>A0ACC1XKS2</accession>
<evidence type="ECO:0000313" key="1">
    <source>
        <dbReference type="EMBL" id="KAJ4710940.1"/>
    </source>
</evidence>
<gene>
    <name evidence="1" type="ORF">OWV82_017041</name>
</gene>
<proteinExistence type="predicted"/>
<keyword evidence="1" id="KW-0645">Protease</keyword>
<reference evidence="1 2" key="1">
    <citation type="journal article" date="2023" name="Science">
        <title>Complex scaffold remodeling in plant triterpene biosynthesis.</title>
        <authorList>
            <person name="De La Pena R."/>
            <person name="Hodgson H."/>
            <person name="Liu J.C."/>
            <person name="Stephenson M.J."/>
            <person name="Martin A.C."/>
            <person name="Owen C."/>
            <person name="Harkess A."/>
            <person name="Leebens-Mack J."/>
            <person name="Jimenez L.E."/>
            <person name="Osbourn A."/>
            <person name="Sattely E.S."/>
        </authorList>
    </citation>
    <scope>NUCLEOTIDE SEQUENCE [LARGE SCALE GENOMIC DNA]</scope>
    <source>
        <strain evidence="2">cv. JPN11</strain>
        <tissue evidence="1">Leaf</tissue>
    </source>
</reference>